<dbReference type="PANTHER" id="PTHR23077:SF27">
    <property type="entry name" value="ATPASE FAMILY GENE 2 PROTEIN HOMOLOG A"/>
    <property type="match status" value="1"/>
</dbReference>
<dbReference type="InterPro" id="IPR003959">
    <property type="entry name" value="ATPase_AAA_core"/>
</dbReference>
<dbReference type="SMART" id="SM00382">
    <property type="entry name" value="AAA"/>
    <property type="match status" value="2"/>
</dbReference>
<dbReference type="Gene3D" id="1.10.8.60">
    <property type="match status" value="2"/>
</dbReference>
<proteinExistence type="predicted"/>
<dbReference type="GO" id="GO:0005524">
    <property type="term" value="F:ATP binding"/>
    <property type="evidence" value="ECO:0007669"/>
    <property type="project" value="UniProtKB-KW"/>
</dbReference>
<dbReference type="PROSITE" id="PS00674">
    <property type="entry name" value="AAA"/>
    <property type="match status" value="2"/>
</dbReference>
<evidence type="ECO:0000256" key="1">
    <source>
        <dbReference type="ARBA" id="ARBA00022741"/>
    </source>
</evidence>
<evidence type="ECO:0000259" key="3">
    <source>
        <dbReference type="SMART" id="SM00382"/>
    </source>
</evidence>
<dbReference type="Proteomes" id="UP000759537">
    <property type="component" value="Unassembled WGS sequence"/>
</dbReference>
<evidence type="ECO:0000313" key="4">
    <source>
        <dbReference type="EMBL" id="KAF8466546.1"/>
    </source>
</evidence>
<dbReference type="Pfam" id="PF17862">
    <property type="entry name" value="AAA_lid_3"/>
    <property type="match status" value="2"/>
</dbReference>
<dbReference type="AlphaFoldDB" id="A0A9P5MPY7"/>
<dbReference type="EMBL" id="WHVB01000040">
    <property type="protein sequence ID" value="KAF8466546.1"/>
    <property type="molecule type" value="Genomic_DNA"/>
</dbReference>
<keyword evidence="2" id="KW-0067">ATP-binding</keyword>
<keyword evidence="5" id="KW-1185">Reference proteome</keyword>
<dbReference type="InterPro" id="IPR003593">
    <property type="entry name" value="AAA+_ATPase"/>
</dbReference>
<dbReference type="InterPro" id="IPR027417">
    <property type="entry name" value="P-loop_NTPase"/>
</dbReference>
<dbReference type="SUPFAM" id="SSF52540">
    <property type="entry name" value="P-loop containing nucleoside triphosphate hydrolases"/>
    <property type="match status" value="2"/>
</dbReference>
<dbReference type="InterPro" id="IPR041569">
    <property type="entry name" value="AAA_lid_3"/>
</dbReference>
<dbReference type="InterPro" id="IPR003960">
    <property type="entry name" value="ATPase_AAA_CS"/>
</dbReference>
<dbReference type="GO" id="GO:0016887">
    <property type="term" value="F:ATP hydrolysis activity"/>
    <property type="evidence" value="ECO:0007669"/>
    <property type="project" value="InterPro"/>
</dbReference>
<reference evidence="4" key="1">
    <citation type="submission" date="2019-10" db="EMBL/GenBank/DDBJ databases">
        <authorList>
            <consortium name="DOE Joint Genome Institute"/>
            <person name="Kuo A."/>
            <person name="Miyauchi S."/>
            <person name="Kiss E."/>
            <person name="Drula E."/>
            <person name="Kohler A."/>
            <person name="Sanchez-Garcia M."/>
            <person name="Andreopoulos B."/>
            <person name="Barry K.W."/>
            <person name="Bonito G."/>
            <person name="Buee M."/>
            <person name="Carver A."/>
            <person name="Chen C."/>
            <person name="Cichocki N."/>
            <person name="Clum A."/>
            <person name="Culley D."/>
            <person name="Crous P.W."/>
            <person name="Fauchery L."/>
            <person name="Girlanda M."/>
            <person name="Hayes R."/>
            <person name="Keri Z."/>
            <person name="LaButti K."/>
            <person name="Lipzen A."/>
            <person name="Lombard V."/>
            <person name="Magnuson J."/>
            <person name="Maillard F."/>
            <person name="Morin E."/>
            <person name="Murat C."/>
            <person name="Nolan M."/>
            <person name="Ohm R."/>
            <person name="Pangilinan J."/>
            <person name="Pereira M."/>
            <person name="Perotto S."/>
            <person name="Peter M."/>
            <person name="Riley R."/>
            <person name="Sitrit Y."/>
            <person name="Stielow B."/>
            <person name="Szollosi G."/>
            <person name="Zifcakova L."/>
            <person name="Stursova M."/>
            <person name="Spatafora J.W."/>
            <person name="Tedersoo L."/>
            <person name="Vaario L.-M."/>
            <person name="Yamada A."/>
            <person name="Yan M."/>
            <person name="Wang P."/>
            <person name="Xu J."/>
            <person name="Bruns T."/>
            <person name="Baldrian P."/>
            <person name="Vilgalys R."/>
            <person name="Henrissat B."/>
            <person name="Grigoriev I.V."/>
            <person name="Hibbett D."/>
            <person name="Nagy L.G."/>
            <person name="Martin F.M."/>
        </authorList>
    </citation>
    <scope>NUCLEOTIDE SEQUENCE</scope>
    <source>
        <strain evidence="4">Prilba</strain>
    </source>
</reference>
<dbReference type="InterPro" id="IPR050168">
    <property type="entry name" value="AAA_ATPase_domain"/>
</dbReference>
<accession>A0A9P5MPY7</accession>
<gene>
    <name evidence="4" type="ORF">DFH94DRAFT_686084</name>
</gene>
<comment type="caution">
    <text evidence="4">The sequence shown here is derived from an EMBL/GenBank/DDBJ whole genome shotgun (WGS) entry which is preliminary data.</text>
</comment>
<organism evidence="4 5">
    <name type="scientific">Russula ochroleuca</name>
    <dbReference type="NCBI Taxonomy" id="152965"/>
    <lineage>
        <taxon>Eukaryota</taxon>
        <taxon>Fungi</taxon>
        <taxon>Dikarya</taxon>
        <taxon>Basidiomycota</taxon>
        <taxon>Agaricomycotina</taxon>
        <taxon>Agaricomycetes</taxon>
        <taxon>Russulales</taxon>
        <taxon>Russulaceae</taxon>
        <taxon>Russula</taxon>
    </lineage>
</organism>
<feature type="domain" description="AAA+ ATPase" evidence="3">
    <location>
        <begin position="569"/>
        <end position="712"/>
    </location>
</feature>
<sequence>MADFSSNTFTVRTADQVNVRGRAVRRIFLSNHAMKLAKLFAGDVVVLTATSEICQQRVSRQFAVGTIWPSSDLASDVVELATTLLLTARISEGSKAVIFHLSSINAATRPAWLPSLKEVHHADTVRLCKIDINGAPVIASLSPKTSEKVKQRDWLRLLLRESLVDLKYVLSTQVVQIQYEGRMHLFSVATVSTRSSDISESLGALSMDDAARLYIVDWDTIVAIDDSVQVPESKSLNVEDLIPPFFVLSNNVHQLDVGVSQGTDAYTAVGGLDDQIAQIRDLIEIPFQRPELFRHFRLKPPRGLLLHGPPGTGKTHLARAISASTGSSVIIVNGPELTSAYHGETEAGLRRVFASARARAPCIIVLDEVDAICPRRVDDAGGEVEKRVVATLLTEMDGVDHTDARVLVVATTNRPNAIDPALRRPGRFDREIEIGVPDLNARISILNVLLEKTPHGITPDELHATASRAHGYVGADLAAVVREAGTLAIKRFLSSSPQQSAETATLTAADLVAALPTVRPSTLRAHAIAAPPVRFSDIGGQESTIARLRECVEWPLVHRERLARLGVRAPKGVLLCGPPGCSKTVLVRAIAAESGVNFVAVRGPELLNKYVGESERAVREIFRRARSAAPSIIFFILSAQDEIDALASSRSNSSVDSGTHEGVLLSLLNEMDGVEELVGVTVIGATNRPEVLDPALMRPGRLDRILYVGLPDLAGRMDILRIRTRNMAVEPALDLDALAALTSGCSGAEITAMCQEAALIAMREDINATFVSQDAFVAAAKALKRQITPEMLRKFERWNNEYGVSMLA</sequence>
<name>A0A9P5MPY7_9AGAM</name>
<dbReference type="GO" id="GO:0005737">
    <property type="term" value="C:cytoplasm"/>
    <property type="evidence" value="ECO:0007669"/>
    <property type="project" value="TreeGrafter"/>
</dbReference>
<feature type="domain" description="AAA+ ATPase" evidence="3">
    <location>
        <begin position="300"/>
        <end position="438"/>
    </location>
</feature>
<evidence type="ECO:0000313" key="5">
    <source>
        <dbReference type="Proteomes" id="UP000759537"/>
    </source>
</evidence>
<keyword evidence="1" id="KW-0547">Nucleotide-binding</keyword>
<dbReference type="FunFam" id="3.40.50.300:FF:000661">
    <property type="entry name" value="calmodulin-interacting protein 111 isoform X1"/>
    <property type="match status" value="1"/>
</dbReference>
<dbReference type="Pfam" id="PF00004">
    <property type="entry name" value="AAA"/>
    <property type="match status" value="2"/>
</dbReference>
<dbReference type="PANTHER" id="PTHR23077">
    <property type="entry name" value="AAA-FAMILY ATPASE"/>
    <property type="match status" value="1"/>
</dbReference>
<reference evidence="4" key="2">
    <citation type="journal article" date="2020" name="Nat. Commun.">
        <title>Large-scale genome sequencing of mycorrhizal fungi provides insights into the early evolution of symbiotic traits.</title>
        <authorList>
            <person name="Miyauchi S."/>
            <person name="Kiss E."/>
            <person name="Kuo A."/>
            <person name="Drula E."/>
            <person name="Kohler A."/>
            <person name="Sanchez-Garcia M."/>
            <person name="Morin E."/>
            <person name="Andreopoulos B."/>
            <person name="Barry K.W."/>
            <person name="Bonito G."/>
            <person name="Buee M."/>
            <person name="Carver A."/>
            <person name="Chen C."/>
            <person name="Cichocki N."/>
            <person name="Clum A."/>
            <person name="Culley D."/>
            <person name="Crous P.W."/>
            <person name="Fauchery L."/>
            <person name="Girlanda M."/>
            <person name="Hayes R.D."/>
            <person name="Keri Z."/>
            <person name="LaButti K."/>
            <person name="Lipzen A."/>
            <person name="Lombard V."/>
            <person name="Magnuson J."/>
            <person name="Maillard F."/>
            <person name="Murat C."/>
            <person name="Nolan M."/>
            <person name="Ohm R.A."/>
            <person name="Pangilinan J."/>
            <person name="Pereira M.F."/>
            <person name="Perotto S."/>
            <person name="Peter M."/>
            <person name="Pfister S."/>
            <person name="Riley R."/>
            <person name="Sitrit Y."/>
            <person name="Stielow J.B."/>
            <person name="Szollosi G."/>
            <person name="Zifcakova L."/>
            <person name="Stursova M."/>
            <person name="Spatafora J.W."/>
            <person name="Tedersoo L."/>
            <person name="Vaario L.M."/>
            <person name="Yamada A."/>
            <person name="Yan M."/>
            <person name="Wang P."/>
            <person name="Xu J."/>
            <person name="Bruns T."/>
            <person name="Baldrian P."/>
            <person name="Vilgalys R."/>
            <person name="Dunand C."/>
            <person name="Henrissat B."/>
            <person name="Grigoriev I.V."/>
            <person name="Hibbett D."/>
            <person name="Nagy L.G."/>
            <person name="Martin F.M."/>
        </authorList>
    </citation>
    <scope>NUCLEOTIDE SEQUENCE</scope>
    <source>
        <strain evidence="4">Prilba</strain>
    </source>
</reference>
<dbReference type="Gene3D" id="3.40.50.300">
    <property type="entry name" value="P-loop containing nucleotide triphosphate hydrolases"/>
    <property type="match status" value="2"/>
</dbReference>
<dbReference type="FunFam" id="3.40.50.300:FF:001985">
    <property type="entry name" value="Chromosome 9, whole genome shotgun sequence"/>
    <property type="match status" value="1"/>
</dbReference>
<protein>
    <submittedName>
        <fullName evidence="4">AAA family ATPase</fullName>
    </submittedName>
</protein>
<dbReference type="CDD" id="cd19503">
    <property type="entry name" value="RecA-like_CDC48_NLV2_r1-like"/>
    <property type="match status" value="1"/>
</dbReference>
<evidence type="ECO:0000256" key="2">
    <source>
        <dbReference type="ARBA" id="ARBA00022840"/>
    </source>
</evidence>
<dbReference type="OrthoDB" id="27435at2759"/>